<dbReference type="Proteomes" id="UP001055811">
    <property type="component" value="Linkage Group LG01"/>
</dbReference>
<accession>A0ACB9H6K6</accession>
<proteinExistence type="predicted"/>
<name>A0ACB9H6K6_CICIN</name>
<evidence type="ECO:0000313" key="1">
    <source>
        <dbReference type="EMBL" id="KAI3791362.1"/>
    </source>
</evidence>
<evidence type="ECO:0000313" key="2">
    <source>
        <dbReference type="Proteomes" id="UP001055811"/>
    </source>
</evidence>
<reference evidence="1 2" key="2">
    <citation type="journal article" date="2022" name="Mol. Ecol. Resour.">
        <title>The genomes of chicory, endive, great burdock and yacon provide insights into Asteraceae paleo-polyploidization history and plant inulin production.</title>
        <authorList>
            <person name="Fan W."/>
            <person name="Wang S."/>
            <person name="Wang H."/>
            <person name="Wang A."/>
            <person name="Jiang F."/>
            <person name="Liu H."/>
            <person name="Zhao H."/>
            <person name="Xu D."/>
            <person name="Zhang Y."/>
        </authorList>
    </citation>
    <scope>NUCLEOTIDE SEQUENCE [LARGE SCALE GENOMIC DNA]</scope>
    <source>
        <strain evidence="2">cv. Punajuju</strain>
        <tissue evidence="1">Leaves</tissue>
    </source>
</reference>
<reference evidence="2" key="1">
    <citation type="journal article" date="2022" name="Mol. Ecol. Resour.">
        <title>The genomes of chicory, endive, great burdock and yacon provide insights into Asteraceae palaeo-polyploidization history and plant inulin production.</title>
        <authorList>
            <person name="Fan W."/>
            <person name="Wang S."/>
            <person name="Wang H."/>
            <person name="Wang A."/>
            <person name="Jiang F."/>
            <person name="Liu H."/>
            <person name="Zhao H."/>
            <person name="Xu D."/>
            <person name="Zhang Y."/>
        </authorList>
    </citation>
    <scope>NUCLEOTIDE SEQUENCE [LARGE SCALE GENOMIC DNA]</scope>
    <source>
        <strain evidence="2">cv. Punajuju</strain>
    </source>
</reference>
<comment type="caution">
    <text evidence="1">The sequence shown here is derived from an EMBL/GenBank/DDBJ whole genome shotgun (WGS) entry which is preliminary data.</text>
</comment>
<gene>
    <name evidence="1" type="ORF">L2E82_05129</name>
</gene>
<organism evidence="1 2">
    <name type="scientific">Cichorium intybus</name>
    <name type="common">Chicory</name>
    <dbReference type="NCBI Taxonomy" id="13427"/>
    <lineage>
        <taxon>Eukaryota</taxon>
        <taxon>Viridiplantae</taxon>
        <taxon>Streptophyta</taxon>
        <taxon>Embryophyta</taxon>
        <taxon>Tracheophyta</taxon>
        <taxon>Spermatophyta</taxon>
        <taxon>Magnoliopsida</taxon>
        <taxon>eudicotyledons</taxon>
        <taxon>Gunneridae</taxon>
        <taxon>Pentapetalae</taxon>
        <taxon>asterids</taxon>
        <taxon>campanulids</taxon>
        <taxon>Asterales</taxon>
        <taxon>Asteraceae</taxon>
        <taxon>Cichorioideae</taxon>
        <taxon>Cichorieae</taxon>
        <taxon>Cichoriinae</taxon>
        <taxon>Cichorium</taxon>
    </lineage>
</organism>
<dbReference type="EMBL" id="CM042009">
    <property type="protein sequence ID" value="KAI3791362.1"/>
    <property type="molecule type" value="Genomic_DNA"/>
</dbReference>
<protein>
    <submittedName>
        <fullName evidence="1">Uncharacterized protein</fullName>
    </submittedName>
</protein>
<keyword evidence="2" id="KW-1185">Reference proteome</keyword>
<sequence length="159" mass="18116">MIITSDYDDNVVRKLKLDDNGNLRFYNYNPNSRQCFLVWQALSKLCRIKGTCGPNSICMYSDNYDSTVCDCPPGFQRNSDTDKEQCAKFNKQFTTTVVAGKAFAQRESLGIIETSAKDNRNVEKAFVEVVTWIFQKLLKNMLIKATVIPKTPNHLLEIS</sequence>